<sequence>MNQVTKGQWNGYDTYTLNSGRLEVTLLPRLGNNVIEIKDKDNHRQVLRKPDETELAFYLQKPYHFGIPMLIPPGRIDKGRFEYGGVEYQFEQNTANDNHIHGLHRTQAWCVSDIEEDDEGCAVTTEFVTSDDPKWIAQFPEPLKLEMNFRLQNNQFIQTLRVHHMGKQPIPFGLGYHTWFLLDGQPQNWTLQLPVEAIYTLNSELLPTGDTASLGHLQPLNSGMNLKEADLDTILKIPEGQPAEAVLTRNDGYQIRYSADRAYFKHWVLYTKGIADQFLCIEPYTWLPNAPNLDLPDSETGLIRLEPESMVELRTKLTISSPESEA</sequence>
<dbReference type="Proteomes" id="UP000215596">
    <property type="component" value="Unassembled WGS sequence"/>
</dbReference>
<accession>A0A268EXT1</accession>
<evidence type="ECO:0000313" key="1">
    <source>
        <dbReference type="EMBL" id="PAD77926.1"/>
    </source>
</evidence>
<dbReference type="AlphaFoldDB" id="A0A268EXT1"/>
<proteinExistence type="predicted"/>
<dbReference type="CDD" id="cd01081">
    <property type="entry name" value="Aldose_epim"/>
    <property type="match status" value="1"/>
</dbReference>
<evidence type="ECO:0000313" key="2">
    <source>
        <dbReference type="Proteomes" id="UP000215596"/>
    </source>
</evidence>
<dbReference type="RefSeq" id="WP_095264640.1">
    <property type="nucleotide sequence ID" value="NZ_NPBY01000027.1"/>
</dbReference>
<name>A0A268EXT1_9BACL</name>
<dbReference type="GO" id="GO:0030246">
    <property type="term" value="F:carbohydrate binding"/>
    <property type="evidence" value="ECO:0007669"/>
    <property type="project" value="InterPro"/>
</dbReference>
<dbReference type="InterPro" id="IPR008183">
    <property type="entry name" value="Aldose_1/G6P_1-epimerase"/>
</dbReference>
<dbReference type="PANTHER" id="PTHR10091:SF0">
    <property type="entry name" value="GALACTOSE MUTAROTASE"/>
    <property type="match status" value="1"/>
</dbReference>
<dbReference type="SUPFAM" id="SSF74650">
    <property type="entry name" value="Galactose mutarotase-like"/>
    <property type="match status" value="1"/>
</dbReference>
<organism evidence="1 2">
    <name type="scientific">Paenibacillus campinasensis</name>
    <dbReference type="NCBI Taxonomy" id="66347"/>
    <lineage>
        <taxon>Bacteria</taxon>
        <taxon>Bacillati</taxon>
        <taxon>Bacillota</taxon>
        <taxon>Bacilli</taxon>
        <taxon>Bacillales</taxon>
        <taxon>Paenibacillaceae</taxon>
        <taxon>Paenibacillus</taxon>
    </lineage>
</organism>
<dbReference type="PANTHER" id="PTHR10091">
    <property type="entry name" value="ALDOSE-1-EPIMERASE"/>
    <property type="match status" value="1"/>
</dbReference>
<reference evidence="1 2" key="1">
    <citation type="submission" date="2017-07" db="EMBL/GenBank/DDBJ databases">
        <title>Isolation and whole genome analysis of endospore-forming bacteria from heroin.</title>
        <authorList>
            <person name="Kalinowski J."/>
            <person name="Ahrens B."/>
            <person name="Al-Dilaimi A."/>
            <person name="Winkler A."/>
            <person name="Wibberg D."/>
            <person name="Schleenbecker U."/>
            <person name="Ruckert C."/>
            <person name="Wolfel R."/>
            <person name="Grass G."/>
        </authorList>
    </citation>
    <scope>NUCLEOTIDE SEQUENCE [LARGE SCALE GENOMIC DNA]</scope>
    <source>
        <strain evidence="1 2">7537-G1</strain>
    </source>
</reference>
<dbReference type="EMBL" id="NPBY01000027">
    <property type="protein sequence ID" value="PAD77926.1"/>
    <property type="molecule type" value="Genomic_DNA"/>
</dbReference>
<protein>
    <submittedName>
        <fullName evidence="1">Aldose 1-epimerase</fullName>
    </submittedName>
</protein>
<dbReference type="Gene3D" id="2.70.98.10">
    <property type="match status" value="1"/>
</dbReference>
<dbReference type="OrthoDB" id="9795355at2"/>
<dbReference type="GO" id="GO:0033499">
    <property type="term" value="P:galactose catabolic process via UDP-galactose, Leloir pathway"/>
    <property type="evidence" value="ECO:0007669"/>
    <property type="project" value="TreeGrafter"/>
</dbReference>
<dbReference type="InterPro" id="IPR014718">
    <property type="entry name" value="GH-type_carb-bd"/>
</dbReference>
<gene>
    <name evidence="1" type="ORF">CHH67_07985</name>
</gene>
<comment type="caution">
    <text evidence="1">The sequence shown here is derived from an EMBL/GenBank/DDBJ whole genome shotgun (WGS) entry which is preliminary data.</text>
</comment>
<dbReference type="InterPro" id="IPR011013">
    <property type="entry name" value="Gal_mutarotase_sf_dom"/>
</dbReference>
<dbReference type="GO" id="GO:0005737">
    <property type="term" value="C:cytoplasm"/>
    <property type="evidence" value="ECO:0007669"/>
    <property type="project" value="TreeGrafter"/>
</dbReference>
<dbReference type="GO" id="GO:0004034">
    <property type="term" value="F:aldose 1-epimerase activity"/>
    <property type="evidence" value="ECO:0007669"/>
    <property type="project" value="TreeGrafter"/>
</dbReference>
<dbReference type="Pfam" id="PF01263">
    <property type="entry name" value="Aldose_epim"/>
    <property type="match status" value="1"/>
</dbReference>
<dbReference type="GO" id="GO:0006006">
    <property type="term" value="P:glucose metabolic process"/>
    <property type="evidence" value="ECO:0007669"/>
    <property type="project" value="TreeGrafter"/>
</dbReference>